<dbReference type="RefSeq" id="WP_245747802.1">
    <property type="nucleotide sequence ID" value="NZ_FOVE01000008.1"/>
</dbReference>
<feature type="transmembrane region" description="Helical" evidence="5">
    <location>
        <begin position="225"/>
        <end position="242"/>
    </location>
</feature>
<reference evidence="7" key="1">
    <citation type="submission" date="2016-10" db="EMBL/GenBank/DDBJ databases">
        <authorList>
            <person name="Varghese N."/>
            <person name="Submissions S."/>
        </authorList>
    </citation>
    <scope>NUCLEOTIDE SEQUENCE [LARGE SCALE GENOMIC DNA]</scope>
    <source>
        <strain evidence="7">DSM 6150</strain>
    </source>
</reference>
<sequence length="376" mass="40814">MLYFSAALVRLPDSATNKNALMEWRLKCNGLIMSKCAPIKFGKIQERIYSVRRKNATSSHYFKRAGFPLRKGWLRGMRLSSHFLWIKWPGSKRAACAATSGCLLYPDWLSCVGRWGGSFLKDMFMLGQMLVDFACGLLLGVTGGMLGIAGGIIAIPMLGFMYGMNQHLAQGTTLIMIVPSVLIGFIRYRQRNEIRFKPIFAMCISATITSYFAARIATWISHDNLQKAFAIFLLGLAVYYAVQSRSKSGSEPPAKTLSAKYYALLGMLSGIMSGIFAVGGGLVVVPLLISLFGFKQTQAQGTALALVIPGSITALFAYTQAGYVNWGTGIPLALGGVISVSWGVALAHKLKTSYLRMAFSSVMVGVAALMLVGFVV</sequence>
<feature type="transmembrane region" description="Helical" evidence="5">
    <location>
        <begin position="198"/>
        <end position="219"/>
    </location>
</feature>
<evidence type="ECO:0000313" key="6">
    <source>
        <dbReference type="EMBL" id="SFN37443.1"/>
    </source>
</evidence>
<dbReference type="InterPro" id="IPR051598">
    <property type="entry name" value="TSUP/Inactive_protease-like"/>
</dbReference>
<evidence type="ECO:0000256" key="3">
    <source>
        <dbReference type="ARBA" id="ARBA00022989"/>
    </source>
</evidence>
<comment type="similarity">
    <text evidence="5">Belongs to the 4-toluene sulfonate uptake permease (TSUP) (TC 2.A.102) family.</text>
</comment>
<evidence type="ECO:0000256" key="5">
    <source>
        <dbReference type="RuleBase" id="RU363041"/>
    </source>
</evidence>
<dbReference type="Proteomes" id="UP000242869">
    <property type="component" value="Unassembled WGS sequence"/>
</dbReference>
<feature type="transmembrane region" description="Helical" evidence="5">
    <location>
        <begin position="167"/>
        <end position="186"/>
    </location>
</feature>
<keyword evidence="7" id="KW-1185">Reference proteome</keyword>
<feature type="transmembrane region" description="Helical" evidence="5">
    <location>
        <begin position="130"/>
        <end position="155"/>
    </location>
</feature>
<comment type="subcellular location">
    <subcellularLocation>
        <location evidence="5">Cell membrane</location>
        <topology evidence="5">Multi-pass membrane protein</topology>
    </subcellularLocation>
    <subcellularLocation>
        <location evidence="1">Membrane</location>
        <topology evidence="1">Multi-pass membrane protein</topology>
    </subcellularLocation>
</comment>
<feature type="transmembrane region" description="Helical" evidence="5">
    <location>
        <begin position="330"/>
        <end position="348"/>
    </location>
</feature>
<dbReference type="AlphaFoldDB" id="A0A1I4YHY0"/>
<dbReference type="PANTHER" id="PTHR43701:SF2">
    <property type="entry name" value="MEMBRANE TRANSPORTER PROTEIN YJNA-RELATED"/>
    <property type="match status" value="1"/>
</dbReference>
<dbReference type="Pfam" id="PF01925">
    <property type="entry name" value="TauE"/>
    <property type="match status" value="1"/>
</dbReference>
<dbReference type="PANTHER" id="PTHR43701">
    <property type="entry name" value="MEMBRANE TRANSPORTER PROTEIN MJ0441-RELATED"/>
    <property type="match status" value="1"/>
</dbReference>
<gene>
    <name evidence="6" type="ORF">SAMN05660284_01322</name>
</gene>
<keyword evidence="3 5" id="KW-1133">Transmembrane helix</keyword>
<organism evidence="6 7">
    <name type="scientific">Formivibrio citricus</name>
    <dbReference type="NCBI Taxonomy" id="83765"/>
    <lineage>
        <taxon>Bacteria</taxon>
        <taxon>Pseudomonadati</taxon>
        <taxon>Pseudomonadota</taxon>
        <taxon>Betaproteobacteria</taxon>
        <taxon>Neisseriales</taxon>
        <taxon>Chitinibacteraceae</taxon>
        <taxon>Formivibrio</taxon>
    </lineage>
</organism>
<evidence type="ECO:0000256" key="1">
    <source>
        <dbReference type="ARBA" id="ARBA00004141"/>
    </source>
</evidence>
<accession>A0A1I4YHY0</accession>
<evidence type="ECO:0000256" key="4">
    <source>
        <dbReference type="ARBA" id="ARBA00023136"/>
    </source>
</evidence>
<dbReference type="GO" id="GO:0005886">
    <property type="term" value="C:plasma membrane"/>
    <property type="evidence" value="ECO:0007669"/>
    <property type="project" value="UniProtKB-SubCell"/>
</dbReference>
<evidence type="ECO:0000256" key="2">
    <source>
        <dbReference type="ARBA" id="ARBA00022692"/>
    </source>
</evidence>
<keyword evidence="2 5" id="KW-0812">Transmembrane</keyword>
<dbReference type="InterPro" id="IPR002781">
    <property type="entry name" value="TM_pro_TauE-like"/>
</dbReference>
<feature type="transmembrane region" description="Helical" evidence="5">
    <location>
        <begin position="262"/>
        <end position="289"/>
    </location>
</feature>
<dbReference type="EMBL" id="FOVE01000008">
    <property type="protein sequence ID" value="SFN37443.1"/>
    <property type="molecule type" value="Genomic_DNA"/>
</dbReference>
<dbReference type="STRING" id="83765.SAMN05660284_01322"/>
<protein>
    <recommendedName>
        <fullName evidence="5">Probable membrane transporter protein</fullName>
    </recommendedName>
</protein>
<feature type="transmembrane region" description="Helical" evidence="5">
    <location>
        <begin position="354"/>
        <end position="375"/>
    </location>
</feature>
<proteinExistence type="inferred from homology"/>
<name>A0A1I4YHY0_9NEIS</name>
<feature type="transmembrane region" description="Helical" evidence="5">
    <location>
        <begin position="301"/>
        <end position="318"/>
    </location>
</feature>
<keyword evidence="5" id="KW-1003">Cell membrane</keyword>
<keyword evidence="4 5" id="KW-0472">Membrane</keyword>
<evidence type="ECO:0000313" key="7">
    <source>
        <dbReference type="Proteomes" id="UP000242869"/>
    </source>
</evidence>